<dbReference type="Pfam" id="PF04343">
    <property type="entry name" value="DUF488"/>
    <property type="match status" value="1"/>
</dbReference>
<gene>
    <name evidence="1" type="ORF">SCABRO_01200</name>
</gene>
<dbReference type="EMBL" id="JRYO01000081">
    <property type="protein sequence ID" value="KHE93037.1"/>
    <property type="molecule type" value="Genomic_DNA"/>
</dbReference>
<evidence type="ECO:0000313" key="2">
    <source>
        <dbReference type="Proteomes" id="UP000030652"/>
    </source>
</evidence>
<evidence type="ECO:0008006" key="3">
    <source>
        <dbReference type="Google" id="ProtNLM"/>
    </source>
</evidence>
<dbReference type="PANTHER" id="PTHR39337:SF1">
    <property type="entry name" value="BLR5642 PROTEIN"/>
    <property type="match status" value="1"/>
</dbReference>
<dbReference type="InterPro" id="IPR007438">
    <property type="entry name" value="DUF488"/>
</dbReference>
<dbReference type="Proteomes" id="UP000030652">
    <property type="component" value="Unassembled WGS sequence"/>
</dbReference>
<name>A0A0B0EJ08_9BACT</name>
<dbReference type="PANTHER" id="PTHR39337">
    <property type="entry name" value="BLR5642 PROTEIN"/>
    <property type="match status" value="1"/>
</dbReference>
<dbReference type="PIRSF" id="PIRSF024492">
    <property type="entry name" value="UCP024492"/>
    <property type="match status" value="1"/>
</dbReference>
<protein>
    <recommendedName>
        <fullName evidence="3">DNA repair protein</fullName>
    </recommendedName>
</protein>
<dbReference type="InterPro" id="IPR014519">
    <property type="entry name" value="UCP024492"/>
</dbReference>
<sequence>MKKPVIFTIGHSTHPIGEFVELLQAHGVKAVVDVRTIPKSRHNPQFNSETLKESLQQAHIRYKHLKKLGGLRHTTKDSLNLGWRNASFRGFADYMATPEFSEGLESLIKIASLRETTIMCAEAVPWRCHRSLIADALMKRGWAVKDIMSRTSATKHRLTPFLKVRKGQLIYPEPKI</sequence>
<comment type="caution">
    <text evidence="1">The sequence shown here is derived from an EMBL/GenBank/DDBJ whole genome shotgun (WGS) entry which is preliminary data.</text>
</comment>
<evidence type="ECO:0000313" key="1">
    <source>
        <dbReference type="EMBL" id="KHE93037.1"/>
    </source>
</evidence>
<proteinExistence type="predicted"/>
<dbReference type="eggNOG" id="COG5483">
    <property type="taxonomic scope" value="Bacteria"/>
</dbReference>
<reference evidence="1 2" key="1">
    <citation type="submission" date="2014-10" db="EMBL/GenBank/DDBJ databases">
        <title>Draft genome of anammox bacterium scalindua brodae, obtained using differential coverage binning of sequence data from two enrichment reactors.</title>
        <authorList>
            <person name="Speth D.R."/>
            <person name="Russ L."/>
            <person name="Kartal B."/>
            <person name="Op den Camp H.J."/>
            <person name="Dutilh B.E."/>
            <person name="Jetten M.S."/>
        </authorList>
    </citation>
    <scope>NUCLEOTIDE SEQUENCE [LARGE SCALE GENOMIC DNA]</scope>
    <source>
        <strain evidence="1">RU1</strain>
    </source>
</reference>
<dbReference type="AlphaFoldDB" id="A0A0B0EJ08"/>
<organism evidence="1 2">
    <name type="scientific">Candidatus Scalindua brodae</name>
    <dbReference type="NCBI Taxonomy" id="237368"/>
    <lineage>
        <taxon>Bacteria</taxon>
        <taxon>Pseudomonadati</taxon>
        <taxon>Planctomycetota</taxon>
        <taxon>Candidatus Brocadiia</taxon>
        <taxon>Candidatus Brocadiales</taxon>
        <taxon>Candidatus Scalinduaceae</taxon>
        <taxon>Candidatus Scalindua</taxon>
    </lineage>
</organism>
<accession>A0A0B0EJ08</accession>